<dbReference type="InterPro" id="IPR032072">
    <property type="entry name" value="DUF4807"/>
</dbReference>
<dbReference type="OrthoDB" id="121932at2759"/>
<sequence length="247" mass="28727">MSGTLTLCVCDYWKRRHYYQRPPLALDAASITNEDSVASAVAWSTPADQEKKAVRRLRLQVDAINGNYYLQEFLQQRVLALRLQNHHGVQLIWLEFEPPERDTIDYKFADILAHTIWEHIEVENLMSWLSTLGGGFSALGEQFGRCAETAGKISLQQLKIGLRLGDPFLQARCKLYYSISLIQRGHLRAAKHLIREQYQFARVHREKDLRLVRMCQGIWLRLRYEYEQRNQRLKQPPSPSTAATESQ</sequence>
<reference evidence="2" key="1">
    <citation type="submission" date="2018-01" db="EMBL/GenBank/DDBJ databases">
        <authorList>
            <person name="Alioto T."/>
            <person name="Alioto T."/>
        </authorList>
    </citation>
    <scope>NUCLEOTIDE SEQUENCE [LARGE SCALE GENOMIC DNA]</scope>
</reference>
<protein>
    <submittedName>
        <fullName evidence="1">Blast:Bleomycin hydrolase</fullName>
    </submittedName>
</protein>
<keyword evidence="2" id="KW-1185">Reference proteome</keyword>
<dbReference type="OMA" id="FERCAQT"/>
<gene>
    <name evidence="1" type="ORF">DGUA_6G008781</name>
</gene>
<evidence type="ECO:0000313" key="2">
    <source>
        <dbReference type="Proteomes" id="UP000268350"/>
    </source>
</evidence>
<dbReference type="STRING" id="7266.A0A3B0JWV9"/>
<accession>A0A3B0JWV9</accession>
<evidence type="ECO:0000313" key="1">
    <source>
        <dbReference type="EMBL" id="SPP86565.1"/>
    </source>
</evidence>
<keyword evidence="1" id="KW-0378">Hydrolase</keyword>
<dbReference type="AlphaFoldDB" id="A0A3B0JWV9"/>
<dbReference type="EMBL" id="OUUW01000011">
    <property type="protein sequence ID" value="SPP86565.1"/>
    <property type="molecule type" value="Genomic_DNA"/>
</dbReference>
<organism evidence="1 2">
    <name type="scientific">Drosophila guanche</name>
    <name type="common">Fruit fly</name>
    <dbReference type="NCBI Taxonomy" id="7266"/>
    <lineage>
        <taxon>Eukaryota</taxon>
        <taxon>Metazoa</taxon>
        <taxon>Ecdysozoa</taxon>
        <taxon>Arthropoda</taxon>
        <taxon>Hexapoda</taxon>
        <taxon>Insecta</taxon>
        <taxon>Pterygota</taxon>
        <taxon>Neoptera</taxon>
        <taxon>Endopterygota</taxon>
        <taxon>Diptera</taxon>
        <taxon>Brachycera</taxon>
        <taxon>Muscomorpha</taxon>
        <taxon>Ephydroidea</taxon>
        <taxon>Drosophilidae</taxon>
        <taxon>Drosophila</taxon>
        <taxon>Sophophora</taxon>
    </lineage>
</organism>
<dbReference type="GO" id="GO:0016787">
    <property type="term" value="F:hydrolase activity"/>
    <property type="evidence" value="ECO:0007669"/>
    <property type="project" value="UniProtKB-KW"/>
</dbReference>
<proteinExistence type="predicted"/>
<dbReference type="PANTHER" id="PTHR36693">
    <property type="entry name" value="GH02722P"/>
    <property type="match status" value="1"/>
</dbReference>
<dbReference type="Pfam" id="PF16065">
    <property type="entry name" value="DUF4807"/>
    <property type="match status" value="1"/>
</dbReference>
<dbReference type="PANTHER" id="PTHR36693:SF1">
    <property type="entry name" value="GH02722P"/>
    <property type="match status" value="1"/>
</dbReference>
<name>A0A3B0JWV9_DROGU</name>
<dbReference type="Proteomes" id="UP000268350">
    <property type="component" value="Unassembled WGS sequence"/>
</dbReference>